<comment type="caution">
    <text evidence="4">The sequence shown here is derived from an EMBL/GenBank/DDBJ whole genome shotgun (WGS) entry which is preliminary data.</text>
</comment>
<evidence type="ECO:0000313" key="5">
    <source>
        <dbReference type="Proteomes" id="UP000231279"/>
    </source>
</evidence>
<organism evidence="4 5">
    <name type="scientific">Handroanthus impetiginosus</name>
    <dbReference type="NCBI Taxonomy" id="429701"/>
    <lineage>
        <taxon>Eukaryota</taxon>
        <taxon>Viridiplantae</taxon>
        <taxon>Streptophyta</taxon>
        <taxon>Embryophyta</taxon>
        <taxon>Tracheophyta</taxon>
        <taxon>Spermatophyta</taxon>
        <taxon>Magnoliopsida</taxon>
        <taxon>eudicotyledons</taxon>
        <taxon>Gunneridae</taxon>
        <taxon>Pentapetalae</taxon>
        <taxon>asterids</taxon>
        <taxon>lamiids</taxon>
        <taxon>Lamiales</taxon>
        <taxon>Bignoniaceae</taxon>
        <taxon>Crescentiina</taxon>
        <taxon>Tabebuia alliance</taxon>
        <taxon>Handroanthus</taxon>
    </lineage>
</organism>
<gene>
    <name evidence="4" type="ORF">CDL12_29362</name>
</gene>
<dbReference type="AlphaFoldDB" id="A0A2G9FYL9"/>
<dbReference type="Gene3D" id="3.30.10.10">
    <property type="entry name" value="Trypsin Inhibitor V, subunit A"/>
    <property type="match status" value="1"/>
</dbReference>
<keyword evidence="5" id="KW-1185">Reference proteome</keyword>
<evidence type="ECO:0000256" key="2">
    <source>
        <dbReference type="ARBA" id="ARBA00022690"/>
    </source>
</evidence>
<reference evidence="5" key="1">
    <citation type="journal article" date="2018" name="Gigascience">
        <title>Genome assembly of the Pink Ipe (Handroanthus impetiginosus, Bignoniaceae), a highly valued, ecologically keystone Neotropical timber forest tree.</title>
        <authorList>
            <person name="Silva-Junior O.B."/>
            <person name="Grattapaglia D."/>
            <person name="Novaes E."/>
            <person name="Collevatti R.G."/>
        </authorList>
    </citation>
    <scope>NUCLEOTIDE SEQUENCE [LARGE SCALE GENOMIC DNA]</scope>
    <source>
        <strain evidence="5">cv. UFG-1</strain>
    </source>
</reference>
<dbReference type="InterPro" id="IPR000864">
    <property type="entry name" value="Prot_inh_pot1"/>
</dbReference>
<accession>A0A2G9FYL9</accession>
<sequence>MLNYKYCPIAEILPKKQLFRTSPPIASPPREGGGRGGELVSVCGEIAKATIEKENPGVRALLVPPAIPTRDFRCDQVFVYVNEKGIS</sequence>
<dbReference type="Pfam" id="PF00280">
    <property type="entry name" value="potato_inhibit"/>
    <property type="match status" value="1"/>
</dbReference>
<proteinExistence type="inferred from homology"/>
<keyword evidence="3" id="KW-0722">Serine protease inhibitor</keyword>
<name>A0A2G9FYL9_9LAMI</name>
<dbReference type="GO" id="GO:0009611">
    <property type="term" value="P:response to wounding"/>
    <property type="evidence" value="ECO:0007669"/>
    <property type="project" value="InterPro"/>
</dbReference>
<evidence type="ECO:0000256" key="1">
    <source>
        <dbReference type="ARBA" id="ARBA00008210"/>
    </source>
</evidence>
<protein>
    <submittedName>
        <fullName evidence="4">Uncharacterized protein</fullName>
    </submittedName>
</protein>
<evidence type="ECO:0000256" key="3">
    <source>
        <dbReference type="ARBA" id="ARBA00022900"/>
    </source>
</evidence>
<keyword evidence="2" id="KW-0646">Protease inhibitor</keyword>
<dbReference type="GO" id="GO:0004867">
    <property type="term" value="F:serine-type endopeptidase inhibitor activity"/>
    <property type="evidence" value="ECO:0007669"/>
    <property type="project" value="UniProtKB-KW"/>
</dbReference>
<dbReference type="EMBL" id="NKXS01008692">
    <property type="protein sequence ID" value="PIM98160.1"/>
    <property type="molecule type" value="Genomic_DNA"/>
</dbReference>
<dbReference type="OrthoDB" id="908191at2759"/>
<dbReference type="SUPFAM" id="SSF54654">
    <property type="entry name" value="CI-2 family of serine protease inhibitors"/>
    <property type="match status" value="1"/>
</dbReference>
<dbReference type="Proteomes" id="UP000231279">
    <property type="component" value="Unassembled WGS sequence"/>
</dbReference>
<comment type="similarity">
    <text evidence="1">Belongs to the protease inhibitor I13 (potato type I serine protease inhibitor) family.</text>
</comment>
<evidence type="ECO:0000313" key="4">
    <source>
        <dbReference type="EMBL" id="PIM98160.1"/>
    </source>
</evidence>
<dbReference type="InterPro" id="IPR036354">
    <property type="entry name" value="Prot_inh_pot1_sf"/>
</dbReference>